<keyword evidence="1" id="KW-0472">Membrane</keyword>
<evidence type="ECO:0000313" key="3">
    <source>
        <dbReference type="Proteomes" id="UP000001349"/>
    </source>
</evidence>
<gene>
    <name evidence="2" type="ordered locus">Ccel_2348</name>
</gene>
<sequence>MERILKAIKKHIIVYWIFVKNNIMAQMEYRVNFFSGIAMEIGYLFVKLLYVIVIFRSGANINGFTPNELLIFAGTFIILTGFHAGLFMVNFISMRTLVREGMLDFYMVKPVSVQFIATLRRSDMGLFVTDVTAGIILVALGVIRMKLSLTILQILGYAMFIACGVAIGYSLFLIPQILTFWFINTSAIGETFNSFWDINNVPMVVFGKWFQRIGIFVIPIFVVTNFPALFILDKMSPLYFAWGLIAPVVAFVLVRLLWKVAIRNYSSASS</sequence>
<feature type="transmembrane region" description="Helical" evidence="1">
    <location>
        <begin position="33"/>
        <end position="57"/>
    </location>
</feature>
<feature type="transmembrane region" description="Helical" evidence="1">
    <location>
        <begin position="213"/>
        <end position="232"/>
    </location>
</feature>
<proteinExistence type="predicted"/>
<evidence type="ECO:0008006" key="4">
    <source>
        <dbReference type="Google" id="ProtNLM"/>
    </source>
</evidence>
<feature type="transmembrane region" description="Helical" evidence="1">
    <location>
        <begin position="238"/>
        <end position="258"/>
    </location>
</feature>
<dbReference type="PANTHER" id="PTHR36833">
    <property type="entry name" value="SLR0610 PROTEIN-RELATED"/>
    <property type="match status" value="1"/>
</dbReference>
<feature type="transmembrane region" description="Helical" evidence="1">
    <location>
        <begin position="151"/>
        <end position="174"/>
    </location>
</feature>
<dbReference type="HOGENOM" id="CLU_071040_0_0_9"/>
<dbReference type="OrthoDB" id="9788195at2"/>
<dbReference type="STRING" id="394503.Ccel_2348"/>
<name>B8I5E6_RUMCH</name>
<dbReference type="KEGG" id="cce:Ccel_2348"/>
<evidence type="ECO:0000256" key="1">
    <source>
        <dbReference type="SAM" id="Phobius"/>
    </source>
</evidence>
<feature type="transmembrane region" description="Helical" evidence="1">
    <location>
        <begin position="69"/>
        <end position="92"/>
    </location>
</feature>
<keyword evidence="1" id="KW-1133">Transmembrane helix</keyword>
<dbReference type="RefSeq" id="WP_015925774.1">
    <property type="nucleotide sequence ID" value="NC_011898.1"/>
</dbReference>
<dbReference type="eggNOG" id="COG3694">
    <property type="taxonomic scope" value="Bacteria"/>
</dbReference>
<dbReference type="PANTHER" id="PTHR36833:SF1">
    <property type="entry name" value="INTEGRAL MEMBRANE TRANSPORT PROTEIN"/>
    <property type="match status" value="1"/>
</dbReference>
<dbReference type="Pfam" id="PF06182">
    <property type="entry name" value="ABC2_membrane_6"/>
    <property type="match status" value="1"/>
</dbReference>
<dbReference type="EMBL" id="CP001348">
    <property type="protein sequence ID" value="ACL76682.1"/>
    <property type="molecule type" value="Genomic_DNA"/>
</dbReference>
<feature type="transmembrane region" description="Helical" evidence="1">
    <location>
        <begin position="124"/>
        <end position="145"/>
    </location>
</feature>
<organism evidence="2 3">
    <name type="scientific">Ruminiclostridium cellulolyticum (strain ATCC 35319 / DSM 5812 / JCM 6584 / H10)</name>
    <name type="common">Clostridium cellulolyticum</name>
    <dbReference type="NCBI Taxonomy" id="394503"/>
    <lineage>
        <taxon>Bacteria</taxon>
        <taxon>Bacillati</taxon>
        <taxon>Bacillota</taxon>
        <taxon>Clostridia</taxon>
        <taxon>Eubacteriales</taxon>
        <taxon>Oscillospiraceae</taxon>
        <taxon>Ruminiclostridium</taxon>
    </lineage>
</organism>
<dbReference type="Proteomes" id="UP000001349">
    <property type="component" value="Chromosome"/>
</dbReference>
<dbReference type="AlphaFoldDB" id="B8I5E6"/>
<keyword evidence="3" id="KW-1185">Reference proteome</keyword>
<reference evidence="2 3" key="1">
    <citation type="submission" date="2009-01" db="EMBL/GenBank/DDBJ databases">
        <title>Complete sequence of Clostridium cellulolyticum H10.</title>
        <authorList>
            <consortium name="US DOE Joint Genome Institute"/>
            <person name="Lucas S."/>
            <person name="Copeland A."/>
            <person name="Lapidus A."/>
            <person name="Glavina del Rio T."/>
            <person name="Dalin E."/>
            <person name="Tice H."/>
            <person name="Bruce D."/>
            <person name="Goodwin L."/>
            <person name="Pitluck S."/>
            <person name="Chertkov O."/>
            <person name="Saunders E."/>
            <person name="Brettin T."/>
            <person name="Detter J.C."/>
            <person name="Han C."/>
            <person name="Larimer F."/>
            <person name="Land M."/>
            <person name="Hauser L."/>
            <person name="Kyrpides N."/>
            <person name="Ivanova N."/>
            <person name="Zhou J."/>
            <person name="Richardson P."/>
        </authorList>
    </citation>
    <scope>NUCLEOTIDE SEQUENCE [LARGE SCALE GENOMIC DNA]</scope>
    <source>
        <strain evidence="3">ATCC 35319 / DSM 5812 / JCM 6584 / H10</strain>
    </source>
</reference>
<keyword evidence="1" id="KW-0812">Transmembrane</keyword>
<dbReference type="InterPro" id="IPR010390">
    <property type="entry name" value="ABC-2_transporter-like"/>
</dbReference>
<accession>B8I5E6</accession>
<evidence type="ECO:0000313" key="2">
    <source>
        <dbReference type="EMBL" id="ACL76682.1"/>
    </source>
</evidence>
<protein>
    <recommendedName>
        <fullName evidence="4">ABC transporter permease protein</fullName>
    </recommendedName>
</protein>